<dbReference type="OrthoDB" id="4356447at2759"/>
<feature type="compositionally biased region" description="Basic and acidic residues" evidence="1">
    <location>
        <begin position="311"/>
        <end position="331"/>
    </location>
</feature>
<proteinExistence type="predicted"/>
<dbReference type="EMBL" id="JAPWDS010000002">
    <property type="protein sequence ID" value="KAJ5513703.1"/>
    <property type="molecule type" value="Genomic_DNA"/>
</dbReference>
<accession>A0A9W9Y0Y8</accession>
<dbReference type="Proteomes" id="UP001149954">
    <property type="component" value="Unassembled WGS sequence"/>
</dbReference>
<dbReference type="AlphaFoldDB" id="A0A9W9Y0Y8"/>
<protein>
    <submittedName>
        <fullName evidence="2">Uncharacterized protein</fullName>
    </submittedName>
</protein>
<reference evidence="2" key="2">
    <citation type="journal article" date="2023" name="IMA Fungus">
        <title>Comparative genomic study of the Penicillium genus elucidates a diverse pangenome and 15 lateral gene transfer events.</title>
        <authorList>
            <person name="Petersen C."/>
            <person name="Sorensen T."/>
            <person name="Nielsen M.R."/>
            <person name="Sondergaard T.E."/>
            <person name="Sorensen J.L."/>
            <person name="Fitzpatrick D.A."/>
            <person name="Frisvad J.C."/>
            <person name="Nielsen K.L."/>
        </authorList>
    </citation>
    <scope>NUCLEOTIDE SEQUENCE</scope>
    <source>
        <strain evidence="2">IBT 29495</strain>
    </source>
</reference>
<evidence type="ECO:0000313" key="3">
    <source>
        <dbReference type="Proteomes" id="UP001149954"/>
    </source>
</evidence>
<reference evidence="2" key="1">
    <citation type="submission" date="2022-12" db="EMBL/GenBank/DDBJ databases">
        <authorList>
            <person name="Petersen C."/>
        </authorList>
    </citation>
    <scope>NUCLEOTIDE SEQUENCE</scope>
    <source>
        <strain evidence="2">IBT 29495</strain>
    </source>
</reference>
<comment type="caution">
    <text evidence="2">The sequence shown here is derived from an EMBL/GenBank/DDBJ whole genome shotgun (WGS) entry which is preliminary data.</text>
</comment>
<feature type="region of interest" description="Disordered" evidence="1">
    <location>
        <begin position="82"/>
        <end position="117"/>
    </location>
</feature>
<evidence type="ECO:0000256" key="1">
    <source>
        <dbReference type="SAM" id="MobiDB-lite"/>
    </source>
</evidence>
<feature type="compositionally biased region" description="Polar residues" evidence="1">
    <location>
        <begin position="91"/>
        <end position="104"/>
    </location>
</feature>
<feature type="compositionally biased region" description="Low complexity" evidence="1">
    <location>
        <begin position="146"/>
        <end position="157"/>
    </location>
</feature>
<feature type="region of interest" description="Disordered" evidence="1">
    <location>
        <begin position="137"/>
        <end position="157"/>
    </location>
</feature>
<name>A0A9W9Y0Y8_9EURO</name>
<evidence type="ECO:0000313" key="2">
    <source>
        <dbReference type="EMBL" id="KAJ5513703.1"/>
    </source>
</evidence>
<feature type="compositionally biased region" description="Pro residues" evidence="1">
    <location>
        <begin position="281"/>
        <end position="290"/>
    </location>
</feature>
<gene>
    <name evidence="2" type="ORF">N7463_003255</name>
</gene>
<keyword evidence="3" id="KW-1185">Reference proteome</keyword>
<organism evidence="2 3">
    <name type="scientific">Penicillium fimorum</name>
    <dbReference type="NCBI Taxonomy" id="1882269"/>
    <lineage>
        <taxon>Eukaryota</taxon>
        <taxon>Fungi</taxon>
        <taxon>Dikarya</taxon>
        <taxon>Ascomycota</taxon>
        <taxon>Pezizomycotina</taxon>
        <taxon>Eurotiomycetes</taxon>
        <taxon>Eurotiomycetidae</taxon>
        <taxon>Eurotiales</taxon>
        <taxon>Aspergillaceae</taxon>
        <taxon>Penicillium</taxon>
    </lineage>
</organism>
<feature type="region of interest" description="Disordered" evidence="1">
    <location>
        <begin position="221"/>
        <end position="331"/>
    </location>
</feature>
<sequence length="331" mass="36620">MKRTVPSPKRQGLFRHEPHQLNPNISALCPEVISISSATAKSMIAKINSEHADRHLDFQSAGDQLELLRLEALRLKMTGPMESKSHLPNEVSPQHATPISTQSLGEPGPTVPNSMRTSIRPRNAVVSESEISVLDLGPSLHSPHFSARASRRNSTSANAHHGLLGLARTSAPNFMPGPGSDISDKPADYRLRTDYLESVALTSTSGSINNEFPLRLRRRRQSRSNTLPSPHELQTHRVNRSSTISEATRGLRDRFSFDNSPTFFPDESSRRIHSLSVPQSPRSPPLPPMPTLRRAQSSFNGMEPAFSAMRISERVRRNTRDAGGSRDADRK</sequence>